<sequence length="393" mass="44868">MKIVSHSGNWKGYPLFPDIPDIPTDESLELTPLDRWKNSPPETEAAHLSSIVNSVAIANSKDAENPQRSKPYSRRRRSHRATSSVTASDSTGKPTQRRRRRRRDRSPISGDRAAKQSPKRPYQCTFCTDTFRSKHDWTRHEKSLHLLLERWSCAPFGPSYTDWVSSPRCVFCNIEHPSETHIRDHRFWECQKDHLLQHLRLIHGTDIGTPMPQVEGWRSEGTQINSRCGFCAETFTQWTDRNNHLAAHFREGRLMKEWKGCRGLDPAVALAVENAMPPYLIGAEATGIEPFSASSRCPKPDVGIDNQTTEDGNCPQQQADVQPTPFEQLTQHLICFLRERQAMAELVTDDAIQREARSFVYGDEDPWNQTAADNPDWLQLFKDGMGLDSSEIY</sequence>
<dbReference type="OrthoDB" id="5399138at2759"/>
<dbReference type="PROSITE" id="PS00028">
    <property type="entry name" value="ZINC_FINGER_C2H2_1"/>
    <property type="match status" value="2"/>
</dbReference>
<evidence type="ECO:0000256" key="1">
    <source>
        <dbReference type="PROSITE-ProRule" id="PRU00042"/>
    </source>
</evidence>
<dbReference type="AlphaFoldDB" id="A0A319D6D7"/>
<evidence type="ECO:0000256" key="2">
    <source>
        <dbReference type="SAM" id="MobiDB-lite"/>
    </source>
</evidence>
<organism evidence="4 5">
    <name type="scientific">Aspergillus ellipticus CBS 707.79</name>
    <dbReference type="NCBI Taxonomy" id="1448320"/>
    <lineage>
        <taxon>Eukaryota</taxon>
        <taxon>Fungi</taxon>
        <taxon>Dikarya</taxon>
        <taxon>Ascomycota</taxon>
        <taxon>Pezizomycotina</taxon>
        <taxon>Eurotiomycetes</taxon>
        <taxon>Eurotiomycetidae</taxon>
        <taxon>Eurotiales</taxon>
        <taxon>Aspergillaceae</taxon>
        <taxon>Aspergillus</taxon>
        <taxon>Aspergillus subgen. Circumdati</taxon>
    </lineage>
</organism>
<feature type="region of interest" description="Disordered" evidence="2">
    <location>
        <begin position="57"/>
        <end position="121"/>
    </location>
</feature>
<protein>
    <recommendedName>
        <fullName evidence="3">C2H2-type domain-containing protein</fullName>
    </recommendedName>
</protein>
<proteinExistence type="predicted"/>
<keyword evidence="1" id="KW-0862">Zinc</keyword>
<accession>A0A319D6D7</accession>
<keyword evidence="1" id="KW-0479">Metal-binding</keyword>
<dbReference type="GO" id="GO:0008270">
    <property type="term" value="F:zinc ion binding"/>
    <property type="evidence" value="ECO:0007669"/>
    <property type="project" value="UniProtKB-KW"/>
</dbReference>
<dbReference type="PROSITE" id="PS50157">
    <property type="entry name" value="ZINC_FINGER_C2H2_2"/>
    <property type="match status" value="1"/>
</dbReference>
<dbReference type="STRING" id="1448320.A0A319D6D7"/>
<dbReference type="Proteomes" id="UP000247810">
    <property type="component" value="Unassembled WGS sequence"/>
</dbReference>
<keyword evidence="5" id="KW-1185">Reference proteome</keyword>
<evidence type="ECO:0000259" key="3">
    <source>
        <dbReference type="PROSITE" id="PS50157"/>
    </source>
</evidence>
<dbReference type="InterPro" id="IPR013087">
    <property type="entry name" value="Znf_C2H2_type"/>
</dbReference>
<reference evidence="4 5" key="1">
    <citation type="submission" date="2018-02" db="EMBL/GenBank/DDBJ databases">
        <title>The genomes of Aspergillus section Nigri reveals drivers in fungal speciation.</title>
        <authorList>
            <consortium name="DOE Joint Genome Institute"/>
            <person name="Vesth T.C."/>
            <person name="Nybo J."/>
            <person name="Theobald S."/>
            <person name="Brandl J."/>
            <person name="Frisvad J.C."/>
            <person name="Nielsen K.F."/>
            <person name="Lyhne E.K."/>
            <person name="Kogle M.E."/>
            <person name="Kuo A."/>
            <person name="Riley R."/>
            <person name="Clum A."/>
            <person name="Nolan M."/>
            <person name="Lipzen A."/>
            <person name="Salamov A."/>
            <person name="Henrissat B."/>
            <person name="Wiebenga A."/>
            <person name="De vries R.P."/>
            <person name="Grigoriev I.V."/>
            <person name="Mortensen U.H."/>
            <person name="Andersen M.R."/>
            <person name="Baker S.E."/>
        </authorList>
    </citation>
    <scope>NUCLEOTIDE SEQUENCE [LARGE SCALE GENOMIC DNA]</scope>
    <source>
        <strain evidence="4 5">CBS 707.79</strain>
    </source>
</reference>
<dbReference type="EMBL" id="KZ825906">
    <property type="protein sequence ID" value="PYH92844.1"/>
    <property type="molecule type" value="Genomic_DNA"/>
</dbReference>
<feature type="compositionally biased region" description="Basic residues" evidence="2">
    <location>
        <begin position="95"/>
        <end position="104"/>
    </location>
</feature>
<evidence type="ECO:0000313" key="4">
    <source>
        <dbReference type="EMBL" id="PYH92844.1"/>
    </source>
</evidence>
<evidence type="ECO:0000313" key="5">
    <source>
        <dbReference type="Proteomes" id="UP000247810"/>
    </source>
</evidence>
<name>A0A319D6D7_9EURO</name>
<feature type="compositionally biased region" description="Basic residues" evidence="2">
    <location>
        <begin position="71"/>
        <end position="80"/>
    </location>
</feature>
<keyword evidence="1" id="KW-0863">Zinc-finger</keyword>
<dbReference type="VEuPathDB" id="FungiDB:BO71DRAFT_451170"/>
<dbReference type="SMART" id="SM00355">
    <property type="entry name" value="ZnF_C2H2"/>
    <property type="match status" value="2"/>
</dbReference>
<gene>
    <name evidence="4" type="ORF">BO71DRAFT_451170</name>
</gene>
<feature type="domain" description="C2H2-type" evidence="3">
    <location>
        <begin position="122"/>
        <end position="145"/>
    </location>
</feature>